<accession>A0ABQ8U2V8</accession>
<evidence type="ECO:0000313" key="2">
    <source>
        <dbReference type="EMBL" id="KAJ4453599.1"/>
    </source>
</evidence>
<gene>
    <name evidence="2" type="ORF">PAPYR_11902</name>
</gene>
<evidence type="ECO:0000313" key="3">
    <source>
        <dbReference type="Proteomes" id="UP001141327"/>
    </source>
</evidence>
<reference evidence="2" key="1">
    <citation type="journal article" date="2022" name="bioRxiv">
        <title>Genomics of Preaxostyla Flagellates Illuminates Evolutionary Transitions and the Path Towards Mitochondrial Loss.</title>
        <authorList>
            <person name="Novak L.V.F."/>
            <person name="Treitli S.C."/>
            <person name="Pyrih J."/>
            <person name="Halakuc P."/>
            <person name="Pipaliya S.V."/>
            <person name="Vacek V."/>
            <person name="Brzon O."/>
            <person name="Soukal P."/>
            <person name="Eme L."/>
            <person name="Dacks J.B."/>
            <person name="Karnkowska A."/>
            <person name="Elias M."/>
            <person name="Hampl V."/>
        </authorList>
    </citation>
    <scope>NUCLEOTIDE SEQUENCE</scope>
    <source>
        <strain evidence="2">RCP-MX</strain>
    </source>
</reference>
<name>A0ABQ8U2V8_9EUKA</name>
<sequence>MVEELRCYGMALSEGQLQSVSDGSGFTRQINKVRDYINSHEAACFNRSYRNATSQFAVEWDKYVMVLAAKLQCDKMESLKFTLLRDTVVSKDIYSLLDLNLKYRNVVYEFFDWFDAFVIKGDREGLVRRTVDIALNIDTSALNGAADVMAIVSNVLTSFKGSSINKDTVLAKLVSIAKVSDLRGQGDTMLRSLTGAVLYQPPKPKVAGAGRKVKPSRFNPLDLAAPKRPQGNRTHHDGGAYGRVVAASKRFDTAARLYYQAAWTPDQEVTRREVEQELIARTMALARAQKRAEAPPRYPPEVRQQMSAAYHRVYDSTKDKVAAMRAMQEISRAYWTAQRHGMEPDAYRKYRAEERKRAKQAERAKTAPLRAQRSAALASYDAKVIPLKARYSELYSQPGKTDIEKRAIYKEYMERRKALGPNPRARRPTTAQNYLRGTYSAYRTENPQKFAQNALDEEAMLAAQYGAARRSQPAGSVVVLGDATATPSRSSFPSLLSVGPAPSTVAILPPASNAPAGNSTSASYTDGPAKATIHLQGTDG</sequence>
<evidence type="ECO:0000256" key="1">
    <source>
        <dbReference type="SAM" id="MobiDB-lite"/>
    </source>
</evidence>
<protein>
    <submittedName>
        <fullName evidence="2">Uncharacterized protein</fullName>
    </submittedName>
</protein>
<keyword evidence="3" id="KW-1185">Reference proteome</keyword>
<feature type="region of interest" description="Disordered" evidence="1">
    <location>
        <begin position="205"/>
        <end position="239"/>
    </location>
</feature>
<comment type="caution">
    <text evidence="2">The sequence shown here is derived from an EMBL/GenBank/DDBJ whole genome shotgun (WGS) entry which is preliminary data.</text>
</comment>
<feature type="region of interest" description="Disordered" evidence="1">
    <location>
        <begin position="509"/>
        <end position="540"/>
    </location>
</feature>
<dbReference type="Proteomes" id="UP001141327">
    <property type="component" value="Unassembled WGS sequence"/>
</dbReference>
<proteinExistence type="predicted"/>
<dbReference type="EMBL" id="JAPMOS010000240">
    <property type="protein sequence ID" value="KAJ4453599.1"/>
    <property type="molecule type" value="Genomic_DNA"/>
</dbReference>
<feature type="compositionally biased region" description="Polar residues" evidence="1">
    <location>
        <begin position="515"/>
        <end position="524"/>
    </location>
</feature>
<organism evidence="2 3">
    <name type="scientific">Paratrimastix pyriformis</name>
    <dbReference type="NCBI Taxonomy" id="342808"/>
    <lineage>
        <taxon>Eukaryota</taxon>
        <taxon>Metamonada</taxon>
        <taxon>Preaxostyla</taxon>
        <taxon>Paratrimastigidae</taxon>
        <taxon>Paratrimastix</taxon>
    </lineage>
</organism>